<dbReference type="Proteomes" id="UP000092716">
    <property type="component" value="Chromosome 2"/>
</dbReference>
<feature type="compositionally biased region" description="Polar residues" evidence="1">
    <location>
        <begin position="40"/>
        <end position="49"/>
    </location>
</feature>
<evidence type="ECO:0000256" key="2">
    <source>
        <dbReference type="SAM" id="Phobius"/>
    </source>
</evidence>
<sequence length="903" mass="98171">MQVTRFLLFSLLIAASSPTSSSKSPHSNPQKKKPTRKNDNNASQATTHAVTPVEESNHSKNDQRGENKKEGEKLKRGTHGGDEKGEDPLVQSGKLDDGTEGPPREGTNKVNSHNNNNNNNRNSRNRRDEGRSENKGESSSDEGSVFGGLPNIINGDNSGEYINVEKLPLYAAEGNPNDGTSYEEKLASQFVNSLKNSEMNHTVGGSVPIERKDEAKECRYSDALFVPVVKKEMVLDRSLEEENNVGESTPVDEEQSPSGDDPQKGEEADAEAEGEGTRDFLNFEKEFMKREEEAEEPVGEREANVPIRNGGGAKGKAGDGTAGRMKGKKKGPRNKEQNKKRKTVAPVGEGDHGYPMGSAPMEEDVLLINKPESIRYFFEVLTEVCAIIKLGVIYRFTHVVIPIKDVIVSKTLRQIEVVLMTMLSVHRLGSNKYRNTYGFSIIALLLYLLVYLINRYLYKGEKKRREENSATKADDIYIVNLLRRILYFVETKRTITSSEEGVLQDVLYNTETLLATSNITNKENKQIYTDMISSINNLGIFTYVSTQALKSINQKSDLLISGFTGGKSLRGGEEEGMLDVDMDLDMDLDVNALDGSAFGGSALGGSALGGSALGGSALGGSAVGVSLGGDMAAGLRKRAFPNVMGMGLPNGIGGALQNGMEALLPPAVGGHMVGDMYDVNNLQNNFGEDSLYAENSVRNKIPYNMFQQHNDAFDEGDLLGYKKGTANYDFASDGHSATSGGNFRYKGVDSPVDGVMNCGVSGAHFSPFGPPQEYPKQGGNSLKEDMNSRSSFSHVSKPSSQMNGNEVTNEDGGKTSQQGRHPKTTPPKKKDDLANPQAAFFDDPPSGAASPPKKDSLQSYAPPPPSYVPPTHEVLEGTSNRNQKYLTQRKERQKIVATKSPFN</sequence>
<evidence type="ECO:0008006" key="6">
    <source>
        <dbReference type="Google" id="ProtNLM"/>
    </source>
</evidence>
<keyword evidence="5" id="KW-1185">Reference proteome</keyword>
<keyword evidence="2" id="KW-0472">Membrane</keyword>
<name>A0A1B1DT43_9APIC</name>
<feature type="region of interest" description="Disordered" evidence="1">
    <location>
        <begin position="238"/>
        <end position="278"/>
    </location>
</feature>
<feature type="compositionally biased region" description="Basic and acidic residues" evidence="1">
    <location>
        <begin position="94"/>
        <end position="107"/>
    </location>
</feature>
<protein>
    <recommendedName>
        <fullName evidence="6">Secreted ookinete protein</fullName>
    </recommendedName>
</protein>
<keyword evidence="3" id="KW-0732">Signal</keyword>
<feature type="chain" id="PRO_5008521171" description="Secreted ookinete protein" evidence="3">
    <location>
        <begin position="23"/>
        <end position="903"/>
    </location>
</feature>
<keyword evidence="2" id="KW-0812">Transmembrane</keyword>
<dbReference type="EMBL" id="CP016240">
    <property type="protein sequence ID" value="ANQ05922.1"/>
    <property type="molecule type" value="Genomic_DNA"/>
</dbReference>
<feature type="compositionally biased region" description="Basic residues" evidence="1">
    <location>
        <begin position="325"/>
        <end position="343"/>
    </location>
</feature>
<gene>
    <name evidence="4" type="ORF">PCOAH_00003550</name>
</gene>
<feature type="compositionally biased region" description="Basic and acidic residues" evidence="1">
    <location>
        <begin position="125"/>
        <end position="138"/>
    </location>
</feature>
<feature type="compositionally biased region" description="Low complexity" evidence="1">
    <location>
        <begin position="15"/>
        <end position="28"/>
    </location>
</feature>
<evidence type="ECO:0000256" key="1">
    <source>
        <dbReference type="SAM" id="MobiDB-lite"/>
    </source>
</evidence>
<evidence type="ECO:0000313" key="5">
    <source>
        <dbReference type="Proteomes" id="UP000092716"/>
    </source>
</evidence>
<dbReference type="VEuPathDB" id="PlasmoDB:PCOAH_00003550"/>
<feature type="compositionally biased region" description="Gly residues" evidence="1">
    <location>
        <begin position="309"/>
        <end position="321"/>
    </location>
</feature>
<feature type="compositionally biased region" description="Acidic residues" evidence="1">
    <location>
        <begin position="241"/>
        <end position="255"/>
    </location>
</feature>
<feature type="region of interest" description="Disordered" evidence="1">
    <location>
        <begin position="15"/>
        <end position="159"/>
    </location>
</feature>
<dbReference type="GeneID" id="30907075"/>
<organism evidence="4 5">
    <name type="scientific">Plasmodium coatneyi</name>
    <dbReference type="NCBI Taxonomy" id="208452"/>
    <lineage>
        <taxon>Eukaryota</taxon>
        <taxon>Sar</taxon>
        <taxon>Alveolata</taxon>
        <taxon>Apicomplexa</taxon>
        <taxon>Aconoidasida</taxon>
        <taxon>Haemosporida</taxon>
        <taxon>Plasmodiidae</taxon>
        <taxon>Plasmodium</taxon>
    </lineage>
</organism>
<feature type="compositionally biased region" description="Basic and acidic residues" evidence="1">
    <location>
        <begin position="290"/>
        <end position="303"/>
    </location>
</feature>
<feature type="signal peptide" evidence="3">
    <location>
        <begin position="1"/>
        <end position="22"/>
    </location>
</feature>
<keyword evidence="2" id="KW-1133">Transmembrane helix</keyword>
<feature type="transmembrane region" description="Helical" evidence="2">
    <location>
        <begin position="437"/>
        <end position="458"/>
    </location>
</feature>
<feature type="compositionally biased region" description="Basic and acidic residues" evidence="1">
    <location>
        <begin position="55"/>
        <end position="87"/>
    </location>
</feature>
<feature type="compositionally biased region" description="Polar residues" evidence="1">
    <location>
        <begin position="877"/>
        <end position="886"/>
    </location>
</feature>
<proteinExistence type="predicted"/>
<feature type="region of interest" description="Disordered" evidence="1">
    <location>
        <begin position="290"/>
        <end position="355"/>
    </location>
</feature>
<evidence type="ECO:0000313" key="4">
    <source>
        <dbReference type="EMBL" id="ANQ05922.1"/>
    </source>
</evidence>
<dbReference type="OrthoDB" id="372659at2759"/>
<dbReference type="AlphaFoldDB" id="A0A1B1DT43"/>
<feature type="compositionally biased region" description="Polar residues" evidence="1">
    <location>
        <begin position="788"/>
        <end position="807"/>
    </location>
</feature>
<dbReference type="RefSeq" id="XP_019912617.1">
    <property type="nucleotide sequence ID" value="XM_020057170.1"/>
</dbReference>
<evidence type="ECO:0000256" key="3">
    <source>
        <dbReference type="SAM" id="SignalP"/>
    </source>
</evidence>
<reference evidence="5" key="1">
    <citation type="submission" date="2016-06" db="EMBL/GenBank/DDBJ databases">
        <title>First high quality genome sequence of Plasmodium coatneyi using continuous long reads from single molecule, real-time sequencing.</title>
        <authorList>
            <person name="Chien J.-T."/>
            <person name="Pakala S.B."/>
            <person name="Geraldo J.A."/>
            <person name="Lapp S.A."/>
            <person name="Barnwell J.W."/>
            <person name="Kissinger J.C."/>
            <person name="Galinski M.R."/>
            <person name="Humphrey J.C."/>
        </authorList>
    </citation>
    <scope>NUCLEOTIDE SEQUENCE [LARGE SCALE GENOMIC DNA]</scope>
    <source>
        <strain evidence="5">Hackeri</strain>
    </source>
</reference>
<feature type="compositionally biased region" description="Low complexity" evidence="1">
    <location>
        <begin position="111"/>
        <end position="122"/>
    </location>
</feature>
<dbReference type="KEGG" id="pcot:PCOAH_00003550"/>
<feature type="region of interest" description="Disordered" evidence="1">
    <location>
        <begin position="766"/>
        <end position="903"/>
    </location>
</feature>
<accession>A0A1B1DT43</accession>